<evidence type="ECO:0000256" key="9">
    <source>
        <dbReference type="ARBA" id="ARBA00023204"/>
    </source>
</evidence>
<evidence type="ECO:0000256" key="13">
    <source>
        <dbReference type="ARBA" id="ARBA00048988"/>
    </source>
</evidence>
<dbReference type="Gene3D" id="3.40.50.300">
    <property type="entry name" value="P-loop containing nucleotide triphosphate hydrolases"/>
    <property type="match status" value="4"/>
</dbReference>
<evidence type="ECO:0000256" key="2">
    <source>
        <dbReference type="ARBA" id="ARBA00022741"/>
    </source>
</evidence>
<dbReference type="EC" id="5.6.2.4" evidence="12"/>
<reference evidence="17 18" key="1">
    <citation type="submission" date="2024-02" db="EMBL/GenBank/DDBJ databases">
        <title>A Gaetbulibacter species isolated from tidal flats and genomic insights of their niches.</title>
        <authorList>
            <person name="Ye Y."/>
        </authorList>
    </citation>
    <scope>NUCLEOTIDE SEQUENCE [LARGE SCALE GENOMIC DNA]</scope>
    <source>
        <strain evidence="17 18">KEM-8</strain>
    </source>
</reference>
<dbReference type="InterPro" id="IPR014017">
    <property type="entry name" value="DNA_helicase_UvrD-like_C"/>
</dbReference>
<gene>
    <name evidence="17" type="ORF">V8G56_00380</name>
</gene>
<evidence type="ECO:0000256" key="5">
    <source>
        <dbReference type="ARBA" id="ARBA00022806"/>
    </source>
</evidence>
<keyword evidence="5 14" id="KW-0347">Helicase</keyword>
<dbReference type="Pfam" id="PF00580">
    <property type="entry name" value="UvrD-helicase"/>
    <property type="match status" value="1"/>
</dbReference>
<keyword evidence="4 14" id="KW-0378">Hydrolase</keyword>
<dbReference type="InterPro" id="IPR027417">
    <property type="entry name" value="P-loop_NTPase"/>
</dbReference>
<evidence type="ECO:0000256" key="14">
    <source>
        <dbReference type="PROSITE-ProRule" id="PRU00560"/>
    </source>
</evidence>
<keyword evidence="10" id="KW-0413">Isomerase</keyword>
<comment type="catalytic activity">
    <reaction evidence="11">
        <text>Couples ATP hydrolysis with the unwinding of duplex DNA by translocating in the 3'-5' direction.</text>
        <dbReference type="EC" id="5.6.2.4"/>
    </reaction>
</comment>
<dbReference type="InterPro" id="IPR000212">
    <property type="entry name" value="DNA_helicase_UvrD/REP"/>
</dbReference>
<name>A0ABW7MKJ8_9FLAO</name>
<dbReference type="PROSITE" id="PS51198">
    <property type="entry name" value="UVRD_HELICASE_ATP_BIND"/>
    <property type="match status" value="1"/>
</dbReference>
<feature type="domain" description="UvrD-like helicase C-terminal" evidence="16">
    <location>
        <begin position="467"/>
        <end position="730"/>
    </location>
</feature>
<dbReference type="SUPFAM" id="SSF52540">
    <property type="entry name" value="P-loop containing nucleoside triphosphate hydrolases"/>
    <property type="match status" value="1"/>
</dbReference>
<comment type="caution">
    <text evidence="17">The sequence shown here is derived from an EMBL/GenBank/DDBJ whole genome shotgun (WGS) entry which is preliminary data.</text>
</comment>
<dbReference type="EMBL" id="JBAWKC010000001">
    <property type="protein sequence ID" value="MFH6767174.1"/>
    <property type="molecule type" value="Genomic_DNA"/>
</dbReference>
<evidence type="ECO:0000313" key="17">
    <source>
        <dbReference type="EMBL" id="MFH6767174.1"/>
    </source>
</evidence>
<proteinExistence type="predicted"/>
<feature type="domain" description="UvrD-like helicase ATP-binding" evidence="15">
    <location>
        <begin position="1"/>
        <end position="466"/>
    </location>
</feature>
<keyword evidence="2 14" id="KW-0547">Nucleotide-binding</keyword>
<protein>
    <recommendedName>
        <fullName evidence="12">DNA 3'-5' helicase</fullName>
        <ecNumber evidence="12">5.6.2.4</ecNumber>
    </recommendedName>
</protein>
<keyword evidence="3" id="KW-0227">DNA damage</keyword>
<feature type="binding site" evidence="14">
    <location>
        <begin position="12"/>
        <end position="19"/>
    </location>
    <ligand>
        <name>ATP</name>
        <dbReference type="ChEBI" id="CHEBI:30616"/>
    </ligand>
</feature>
<dbReference type="InterPro" id="IPR014016">
    <property type="entry name" value="UvrD-like_ATP-bd"/>
</dbReference>
<dbReference type="PANTHER" id="PTHR11070:SF67">
    <property type="entry name" value="DNA 3'-5' HELICASE"/>
    <property type="match status" value="1"/>
</dbReference>
<dbReference type="PANTHER" id="PTHR11070">
    <property type="entry name" value="UVRD / RECB / PCRA DNA HELICASE FAMILY MEMBER"/>
    <property type="match status" value="1"/>
</dbReference>
<dbReference type="InterPro" id="IPR011604">
    <property type="entry name" value="PDDEXK-like_dom_sf"/>
</dbReference>
<keyword evidence="1" id="KW-0540">Nuclease</keyword>
<evidence type="ECO:0000256" key="1">
    <source>
        <dbReference type="ARBA" id="ARBA00022722"/>
    </source>
</evidence>
<dbReference type="Proteomes" id="UP001610104">
    <property type="component" value="Unassembled WGS sequence"/>
</dbReference>
<evidence type="ECO:0000256" key="11">
    <source>
        <dbReference type="ARBA" id="ARBA00034617"/>
    </source>
</evidence>
<evidence type="ECO:0000259" key="16">
    <source>
        <dbReference type="PROSITE" id="PS51217"/>
    </source>
</evidence>
<keyword evidence="9" id="KW-0234">DNA repair</keyword>
<evidence type="ECO:0000259" key="15">
    <source>
        <dbReference type="PROSITE" id="PS51198"/>
    </source>
</evidence>
<keyword evidence="8" id="KW-0238">DNA-binding</keyword>
<evidence type="ECO:0000256" key="3">
    <source>
        <dbReference type="ARBA" id="ARBA00022763"/>
    </source>
</evidence>
<organism evidence="17 18">
    <name type="scientific">Gaetbulibacter aquiaggeris</name>
    <dbReference type="NCBI Taxonomy" id="1735373"/>
    <lineage>
        <taxon>Bacteria</taxon>
        <taxon>Pseudomonadati</taxon>
        <taxon>Bacteroidota</taxon>
        <taxon>Flavobacteriia</taxon>
        <taxon>Flavobacteriales</taxon>
        <taxon>Flavobacteriaceae</taxon>
        <taxon>Gaetbulibacter</taxon>
    </lineage>
</organism>
<sequence>MENLPSFTIYNASAGSGKTYTLVKEYLKILFKSEKREPFKHILAITFTNKAVAEMKERIIDTLKEFSSKTILSQPNSMFMAINEELEMDAMALHLKSKKLLETILHNYAAFDVSTIDGFTHKLIRTFAHDLKLPLNFEVEIDQETLLNEAVDSLLSKAGLEKKLTKVLVDFAIEKADDDKSWDLSFDFNKIAKLLINENDIPFIETLKEKSIEDFNALKLLLKEQITLSEKIIVDTSNKVLTFIQECGLEFNNFSGSYLPKHFKNLADKKYDLNFETKWQKDLIENNPIYPKRVGEDIILIIDNIQPQLISAFNETKQAVYHLKFLKAFYKNITPLSVLNAINHELKSLKSEQNKILISEFNSIISNEIKNQPTPFIYERIGEKFNHYFIDEFQDTSILQWENLIPLISNSLSTENGSAMLVGDAKQAIYRWRGGKAEQFIDLFNDVNPFHVDKKIKNLPTNYRSFKEIISFNNAFFKYIATHVFINKGYESLYENASQDSSFQDHGYVNFTFLEITKEDDRDVLYASKVFETINTCRENNFNLEDICILVRKKKEGVAIANYLSQKAVPIISSETLLIYNAQEVKFINDLLTLIIQPKNNEIKVSVLNYLATLFKIEDKHAFFSNRIHLPVAHLFKSFEVFEVYMNSNSLLDLSLYDLTETIVRNFKLVKTSNAYVQFYLDIVLDYTQKKGSDISGFLNYFDKKKDSLSIVSPSGQNAVQIMTIHKAKGLEFPVVIFPYADLDIYSEIEPKEWFPLEKENFNDFSHTLLNYSKDFEYFGEEGLRIFNSHKSEQELDNINLLYVTLTRAIEQLYVISKKENLIKEGVTEKKYSGLFINYLTYLGLWHDSDLSYSFGKPEKSDKQNKQKLLLQEQEFISTAKEDHNIKIVTNSGYLWDSNQEEAIEKGNLIHDIMQKINTKEDVDFTINDFLESSIINLEQSEILKTIVFEIIEHPKLSNCFNSDLLIYNERDIITNQAQILRPDRVIINSKNEAIIIDYKTGKEDKSHIQQLISYQDVLESMHLKVIKKFLVYINNDIQVKEL</sequence>
<keyword evidence="6" id="KW-0269">Exonuclease</keyword>
<keyword evidence="18" id="KW-1185">Reference proteome</keyword>
<accession>A0ABW7MKJ8</accession>
<evidence type="ECO:0000256" key="8">
    <source>
        <dbReference type="ARBA" id="ARBA00023125"/>
    </source>
</evidence>
<dbReference type="Gene3D" id="3.90.320.10">
    <property type="match status" value="1"/>
</dbReference>
<dbReference type="RefSeq" id="WP_395436451.1">
    <property type="nucleotide sequence ID" value="NZ_JBAWKC010000001.1"/>
</dbReference>
<dbReference type="Pfam" id="PF13361">
    <property type="entry name" value="UvrD_C"/>
    <property type="match status" value="1"/>
</dbReference>
<evidence type="ECO:0000256" key="12">
    <source>
        <dbReference type="ARBA" id="ARBA00034808"/>
    </source>
</evidence>
<evidence type="ECO:0000256" key="7">
    <source>
        <dbReference type="ARBA" id="ARBA00022840"/>
    </source>
</evidence>
<dbReference type="PROSITE" id="PS51217">
    <property type="entry name" value="UVRD_HELICASE_CTER"/>
    <property type="match status" value="1"/>
</dbReference>
<evidence type="ECO:0000256" key="10">
    <source>
        <dbReference type="ARBA" id="ARBA00023235"/>
    </source>
</evidence>
<comment type="catalytic activity">
    <reaction evidence="13">
        <text>ATP + H2O = ADP + phosphate + H(+)</text>
        <dbReference type="Rhea" id="RHEA:13065"/>
        <dbReference type="ChEBI" id="CHEBI:15377"/>
        <dbReference type="ChEBI" id="CHEBI:15378"/>
        <dbReference type="ChEBI" id="CHEBI:30616"/>
        <dbReference type="ChEBI" id="CHEBI:43474"/>
        <dbReference type="ChEBI" id="CHEBI:456216"/>
        <dbReference type="EC" id="5.6.2.4"/>
    </reaction>
</comment>
<keyword evidence="7 14" id="KW-0067">ATP-binding</keyword>
<evidence type="ECO:0000256" key="4">
    <source>
        <dbReference type="ARBA" id="ARBA00022801"/>
    </source>
</evidence>
<evidence type="ECO:0000313" key="18">
    <source>
        <dbReference type="Proteomes" id="UP001610104"/>
    </source>
</evidence>
<evidence type="ECO:0000256" key="6">
    <source>
        <dbReference type="ARBA" id="ARBA00022839"/>
    </source>
</evidence>